<dbReference type="Proteomes" id="UP000248916">
    <property type="component" value="Unassembled WGS sequence"/>
</dbReference>
<sequence length="93" mass="11122">MSITPPSYKRHRFPPEIIAHAVWLYVRFDLSLRSVKEMLLERGIEVSYETLRRWVIKFGPAIACNLRRRSARPCDIWHLDEVRVKARGETFWP</sequence>
<gene>
    <name evidence="1" type="ORF">LX81_03610</name>
</gene>
<reference evidence="1 2" key="1">
    <citation type="submission" date="2018-06" db="EMBL/GenBank/DDBJ databases">
        <title>Genomic Encyclopedia of Archaeal and Bacterial Type Strains, Phase II (KMG-II): from individual species to whole genera.</title>
        <authorList>
            <person name="Goeker M."/>
        </authorList>
    </citation>
    <scope>NUCLEOTIDE SEQUENCE [LARGE SCALE GENOMIC DNA]</scope>
    <source>
        <strain evidence="1 2">DSM 22009</strain>
    </source>
</reference>
<dbReference type="AlphaFoldDB" id="A0A2W7NM21"/>
<protein>
    <submittedName>
        <fullName evidence="1">Putative transposase</fullName>
    </submittedName>
</protein>
<comment type="caution">
    <text evidence="1">The sequence shown here is derived from an EMBL/GenBank/DDBJ whole genome shotgun (WGS) entry which is preliminary data.</text>
</comment>
<dbReference type="InterPro" id="IPR052183">
    <property type="entry name" value="IS_Transposase"/>
</dbReference>
<evidence type="ECO:0000313" key="2">
    <source>
        <dbReference type="Proteomes" id="UP000248916"/>
    </source>
</evidence>
<dbReference type="PANTHER" id="PTHR35528:SF3">
    <property type="entry name" value="BLL1675 PROTEIN"/>
    <property type="match status" value="1"/>
</dbReference>
<dbReference type="PANTHER" id="PTHR35528">
    <property type="entry name" value="BLL1675 PROTEIN"/>
    <property type="match status" value="1"/>
</dbReference>
<name>A0A2W7NM21_9RHOB</name>
<accession>A0A2W7NM21</accession>
<keyword evidence="2" id="KW-1185">Reference proteome</keyword>
<dbReference type="EMBL" id="QKZL01000024">
    <property type="protein sequence ID" value="PZX12352.1"/>
    <property type="molecule type" value="Genomic_DNA"/>
</dbReference>
<evidence type="ECO:0000313" key="1">
    <source>
        <dbReference type="EMBL" id="PZX12352.1"/>
    </source>
</evidence>
<organism evidence="1 2">
    <name type="scientific">Palleronia aestuarii</name>
    <dbReference type="NCBI Taxonomy" id="568105"/>
    <lineage>
        <taxon>Bacteria</taxon>
        <taxon>Pseudomonadati</taxon>
        <taxon>Pseudomonadota</taxon>
        <taxon>Alphaproteobacteria</taxon>
        <taxon>Rhodobacterales</taxon>
        <taxon>Roseobacteraceae</taxon>
        <taxon>Palleronia</taxon>
    </lineage>
</organism>
<proteinExistence type="predicted"/>